<dbReference type="InterPro" id="IPR014012">
    <property type="entry name" value="HSA_dom"/>
</dbReference>
<dbReference type="PANTHER" id="PTHR45685">
    <property type="entry name" value="HELICASE SRCAP-RELATED"/>
    <property type="match status" value="1"/>
</dbReference>
<keyword evidence="11" id="KW-0804">Transcription</keyword>
<keyword evidence="8" id="KW-0156">Chromatin regulator</keyword>
<dbReference type="InterPro" id="IPR001650">
    <property type="entry name" value="Helicase_C-like"/>
</dbReference>
<dbReference type="EMBL" id="WJQU01000002">
    <property type="protein sequence ID" value="KAJ6644008.1"/>
    <property type="molecule type" value="Genomic_DNA"/>
</dbReference>
<keyword evidence="5" id="KW-0378">Hydrolase</keyword>
<keyword evidence="7" id="KW-0067">ATP-binding</keyword>
<dbReference type="SMART" id="SM00490">
    <property type="entry name" value="HELICc"/>
    <property type="match status" value="1"/>
</dbReference>
<dbReference type="CDD" id="cd18003">
    <property type="entry name" value="DEXQc_SRCAP"/>
    <property type="match status" value="1"/>
</dbReference>
<evidence type="ECO:0000256" key="2">
    <source>
        <dbReference type="ARBA" id="ARBA00009220"/>
    </source>
</evidence>
<dbReference type="PROSITE" id="PS51192">
    <property type="entry name" value="HELICASE_ATP_BIND_1"/>
    <property type="match status" value="1"/>
</dbReference>
<proteinExistence type="inferred from homology"/>
<dbReference type="InterPro" id="IPR001005">
    <property type="entry name" value="SANT/Myb"/>
</dbReference>
<dbReference type="Pfam" id="PF00271">
    <property type="entry name" value="Helicase_C"/>
    <property type="match status" value="1"/>
</dbReference>
<evidence type="ECO:0000259" key="18">
    <source>
        <dbReference type="PROSITE" id="PS51204"/>
    </source>
</evidence>
<evidence type="ECO:0000256" key="5">
    <source>
        <dbReference type="ARBA" id="ARBA00022801"/>
    </source>
</evidence>
<protein>
    <submittedName>
        <fullName evidence="19">Helicase ssl-1</fullName>
    </submittedName>
</protein>
<dbReference type="OrthoDB" id="372624at2759"/>
<feature type="region of interest" description="Disordered" evidence="14">
    <location>
        <begin position="1152"/>
        <end position="1176"/>
    </location>
</feature>
<evidence type="ECO:0000256" key="10">
    <source>
        <dbReference type="ARBA" id="ARBA00023125"/>
    </source>
</evidence>
<dbReference type="SUPFAM" id="SSF52540">
    <property type="entry name" value="P-loop containing nucleoside triphosphate hydrolases"/>
    <property type="match status" value="2"/>
</dbReference>
<evidence type="ECO:0000256" key="7">
    <source>
        <dbReference type="ARBA" id="ARBA00022840"/>
    </source>
</evidence>
<accession>A0A9Q0S4U2</accession>
<organism evidence="19 20">
    <name type="scientific">Pseudolycoriella hygida</name>
    <dbReference type="NCBI Taxonomy" id="35572"/>
    <lineage>
        <taxon>Eukaryota</taxon>
        <taxon>Metazoa</taxon>
        <taxon>Ecdysozoa</taxon>
        <taxon>Arthropoda</taxon>
        <taxon>Hexapoda</taxon>
        <taxon>Insecta</taxon>
        <taxon>Pterygota</taxon>
        <taxon>Neoptera</taxon>
        <taxon>Endopterygota</taxon>
        <taxon>Diptera</taxon>
        <taxon>Nematocera</taxon>
        <taxon>Sciaroidea</taxon>
        <taxon>Sciaridae</taxon>
        <taxon>Pseudolycoriella</taxon>
    </lineage>
</organism>
<keyword evidence="10" id="KW-0238">DNA-binding</keyword>
<dbReference type="InterPro" id="IPR027417">
    <property type="entry name" value="P-loop_NTPase"/>
</dbReference>
<dbReference type="PROSITE" id="PS51204">
    <property type="entry name" value="HSA"/>
    <property type="match status" value="1"/>
</dbReference>
<keyword evidence="20" id="KW-1185">Reference proteome</keyword>
<dbReference type="SMART" id="SM00573">
    <property type="entry name" value="HSA"/>
    <property type="match status" value="1"/>
</dbReference>
<dbReference type="Gene3D" id="3.40.50.10810">
    <property type="entry name" value="Tandem AAA-ATPase domain"/>
    <property type="match status" value="1"/>
</dbReference>
<keyword evidence="12" id="KW-0539">Nucleus</keyword>
<keyword evidence="6 19" id="KW-0347">Helicase</keyword>
<dbReference type="Pfam" id="PF00176">
    <property type="entry name" value="SNF2-rel_dom"/>
    <property type="match status" value="1"/>
</dbReference>
<dbReference type="GO" id="GO:0006338">
    <property type="term" value="P:chromatin remodeling"/>
    <property type="evidence" value="ECO:0007669"/>
    <property type="project" value="UniProtKB-ARBA"/>
</dbReference>
<evidence type="ECO:0000256" key="12">
    <source>
        <dbReference type="ARBA" id="ARBA00023242"/>
    </source>
</evidence>
<feature type="compositionally biased region" description="Acidic residues" evidence="14">
    <location>
        <begin position="488"/>
        <end position="501"/>
    </location>
</feature>
<keyword evidence="13" id="KW-0175">Coiled coil</keyword>
<feature type="non-terminal residue" evidence="19">
    <location>
        <position position="2952"/>
    </location>
</feature>
<feature type="domain" description="Myb-like" evidence="15">
    <location>
        <begin position="1931"/>
        <end position="1992"/>
    </location>
</feature>
<evidence type="ECO:0000259" key="16">
    <source>
        <dbReference type="PROSITE" id="PS51192"/>
    </source>
</evidence>
<evidence type="ECO:0000256" key="14">
    <source>
        <dbReference type="SAM" id="MobiDB-lite"/>
    </source>
</evidence>
<dbReference type="GO" id="GO:0010557">
    <property type="term" value="P:positive regulation of macromolecule biosynthetic process"/>
    <property type="evidence" value="ECO:0007669"/>
    <property type="project" value="UniProtKB-ARBA"/>
</dbReference>
<dbReference type="GO" id="GO:0004386">
    <property type="term" value="F:helicase activity"/>
    <property type="evidence" value="ECO:0007669"/>
    <property type="project" value="UniProtKB-KW"/>
</dbReference>
<feature type="compositionally biased region" description="Acidic residues" evidence="14">
    <location>
        <begin position="594"/>
        <end position="605"/>
    </location>
</feature>
<dbReference type="Proteomes" id="UP001151699">
    <property type="component" value="Chromosome B"/>
</dbReference>
<dbReference type="PROSITE" id="PS50090">
    <property type="entry name" value="MYB_LIKE"/>
    <property type="match status" value="1"/>
</dbReference>
<feature type="region of interest" description="Disordered" evidence="14">
    <location>
        <begin position="463"/>
        <end position="501"/>
    </location>
</feature>
<evidence type="ECO:0000256" key="6">
    <source>
        <dbReference type="ARBA" id="ARBA00022806"/>
    </source>
</evidence>
<keyword evidence="9" id="KW-0805">Transcription regulation</keyword>
<dbReference type="PROSITE" id="PS51194">
    <property type="entry name" value="HELICASE_CTER"/>
    <property type="match status" value="1"/>
</dbReference>
<dbReference type="Gene3D" id="3.40.50.300">
    <property type="entry name" value="P-loop containing nucleotide triphosphate hydrolases"/>
    <property type="match status" value="1"/>
</dbReference>
<dbReference type="CDD" id="cd18793">
    <property type="entry name" value="SF2_C_SNF"/>
    <property type="match status" value="1"/>
</dbReference>
<evidence type="ECO:0000256" key="13">
    <source>
        <dbReference type="SAM" id="Coils"/>
    </source>
</evidence>
<evidence type="ECO:0000313" key="20">
    <source>
        <dbReference type="Proteomes" id="UP001151699"/>
    </source>
</evidence>
<feature type="compositionally biased region" description="Acidic residues" evidence="14">
    <location>
        <begin position="552"/>
        <end position="562"/>
    </location>
</feature>
<feature type="region of interest" description="Disordered" evidence="14">
    <location>
        <begin position="2679"/>
        <end position="2701"/>
    </location>
</feature>
<feature type="compositionally biased region" description="Acidic residues" evidence="14">
    <location>
        <begin position="639"/>
        <end position="654"/>
    </location>
</feature>
<dbReference type="GO" id="GO:0140096">
    <property type="term" value="F:catalytic activity, acting on a protein"/>
    <property type="evidence" value="ECO:0007669"/>
    <property type="project" value="UniProtKB-ARBA"/>
</dbReference>
<dbReference type="GO" id="GO:0005524">
    <property type="term" value="F:ATP binding"/>
    <property type="evidence" value="ECO:0007669"/>
    <property type="project" value="UniProtKB-KW"/>
</dbReference>
<feature type="compositionally biased region" description="Basic and acidic residues" evidence="14">
    <location>
        <begin position="578"/>
        <end position="593"/>
    </location>
</feature>
<evidence type="ECO:0000256" key="3">
    <source>
        <dbReference type="ARBA" id="ARBA00022553"/>
    </source>
</evidence>
<dbReference type="InterPro" id="IPR038718">
    <property type="entry name" value="SNF2-like_sf"/>
</dbReference>
<keyword evidence="3" id="KW-0597">Phosphoprotein</keyword>
<feature type="domain" description="HSA" evidence="18">
    <location>
        <begin position="333"/>
        <end position="405"/>
    </location>
</feature>
<feature type="domain" description="Helicase C-terminal" evidence="17">
    <location>
        <begin position="1440"/>
        <end position="1590"/>
    </location>
</feature>
<evidence type="ECO:0000256" key="11">
    <source>
        <dbReference type="ARBA" id="ARBA00023163"/>
    </source>
</evidence>
<gene>
    <name evidence="19" type="primary">ssl-1</name>
    <name evidence="19" type="ORF">Bhyg_08973</name>
</gene>
<dbReference type="FunFam" id="3.40.50.10810:FF:000005">
    <property type="entry name" value="Photoperiod-independent early flowering 1"/>
    <property type="match status" value="1"/>
</dbReference>
<dbReference type="InterPro" id="IPR000330">
    <property type="entry name" value="SNF2_N"/>
</dbReference>
<name>A0A9Q0S4U2_9DIPT</name>
<dbReference type="InterPro" id="IPR049730">
    <property type="entry name" value="SNF2/RAD54-like_C"/>
</dbReference>
<feature type="domain" description="Helicase ATP-binding" evidence="16">
    <location>
        <begin position="726"/>
        <end position="891"/>
    </location>
</feature>
<dbReference type="GO" id="GO:0042393">
    <property type="term" value="F:histone binding"/>
    <property type="evidence" value="ECO:0007669"/>
    <property type="project" value="TreeGrafter"/>
</dbReference>
<feature type="compositionally biased region" description="Low complexity" evidence="14">
    <location>
        <begin position="21"/>
        <end position="31"/>
    </location>
</feature>
<feature type="region of interest" description="Disordered" evidence="14">
    <location>
        <begin position="545"/>
        <end position="674"/>
    </location>
</feature>
<evidence type="ECO:0000256" key="1">
    <source>
        <dbReference type="ARBA" id="ARBA00004123"/>
    </source>
</evidence>
<sequence>MSNVGSAVSATQMSRISSIENINQSESSFNQTATSSRSSHFESDDQNIQLSQSTGELQQNSPLHNSGVGLARGVVNCSNTGITSSNSNLVTSSLRSLNHSPDLNLSPSKKRVKLSDDYEIINDAAALEKAILEYKFSKLKSIKQRHSEHVAELYFLQINENMMEYPTWRKKSNTPQFVNFMKSHRLEPLPSEEPEQNSRQIQQPNLPHGAEIKIPGVGATPVAVSTTLPAAVVQLSQQGNIPGRPQGGRHGMVFGQIPAPSIIGSPPVPLVPGGTPLVPDVSADKRKMTLPVSAQSPSAGPHEQFSVKARQEVYVLQRVSELQREGLWMEKRLPKVQEPPRPKAHWDYLLEEMTWMATDFAQERKWKKAAAKKCARMVQKYFHDKALAAQKAEKAQELQLKRIASFIAKEIKIFWSDVEKLVSFKQQQKIEEKRKMAFDQHLNYIVDQTEKFSMQLVEGMNRPANDASAAPSLNSSRISTPKPRNASDDEFEPDAASEDDEETIAKAEMEDATNVDDEVAALQKESEMELDAFISGLPKDYLQNRDKIVLSENEEQSDEQSDEEFRVSGDSDDDEDTIKEQEQNENKDDHQMEIDELNAENDMTIDELMAKYKSAPQASKMELDSDDDSSDNDSCNSEQSEDEEDEDASDEETFAESMGLKSLLDEGSMETTQDDKDDLINDVAAIAESIQPKGNTLSSTNVVTPVPFLLKHTLREYQHIGLDWLVTMHDKKLNGILADEMGLGKTIQTISLLAHLACVKGNWGPHLIVVPSSVMLNWEMEFKKWCPGFKILTYYGTQKERKQKRIGWTKVNAFHICITSYKLVIQDHQSFRRKKWKYLILDEAQNIKNFKSQRWQLLLNFATEQRLLLTGTPLQNNLMELWSLMHFLMPHVFQSHRDFKQWFSIPMTGMIEGNTEYNNSIIQRLHKVLRPFLLRRLKSEVEKQMPKKYEHVVMCRLSNRQRYLYDDFMSRAKTKETLASGNLLSVINVLMQLRKVCNHPNMFETRPTISPFRMDGLSLRTTSMIANIVDYDPFKHIDLNAFNLVLVQLEMCLTAYVAYRVKRLQTPKKLIEEIDSSEDSPPRPPVTPFKMHLTLIPSGAQNNTPNTNCVTVGTSPAMKTERTKCVPQSLSLVNKKPNQPITVTPLTDTTIPPLIASSQSPNMSLRKRSDGQDIQSPQLSSNIRRQVLLTPSSAKTSTILTTPSGQRLTVVKNSTPQRPTTLTTNQGGLMTNNKFVSQPSLSTSLGQQFKHSYTQSSNKLSPILPEEQSEFIIAESENRRKERRIEKLQFISKLNSKKCDVTPIYGIDLRETMFRLCSLCEKADNLPWYARSYAHCQHAVMARDSWSLTAAIKSFEERTEEMRSLFGNFVIFVPAVSAPEPCLTVTHPNPSKLNEELTRDHIIRTEMSPKLALLHPIISAMSTQFPDPRLIQYDCGKLQTLDRLLRDLKSGNHRVLIFTQMTRMLDVLEAFLNYHGHIYLRLDGTTRIEQRQILMDRFNNDKRIFVFILSTRSGGVGVNLTGADTVIFYDSDWNPTMDAQAQDRCHRIGQTRDVHIYRLVSEKTIEENILKKANQKRLLGDIAIEGGNFTTAYFKEASIQDLFVVDNEDDDIMSRLSAVTDRDRDRRHRLQDNLASTSNGGGSEEKTAIGALESALAAAEDEQDVEATKIASAEVAADLAEFDESIPIEDGETTKVIEVSKAEQDVDSLLSPIERYAMRFVEQTGGLWTEQLRFAEAEIEQQKREWEANRLEVLRKEEEDARRAEEEENQLLTYSGVDARNQIWISDNTMEEMPVSIFIFYDFQDWIWGPPTPPQDDNDIYIDYSLLFLYEPHAMCESDLPPVYVKKEFKRSRVDAGFFNDNRRPLKIRKEDNYNPPRSLFDKPTPALAKLRKDLKLQRYRGIFKTPLQIPALKQPIPLKPLVEPEGMVDWIIHEDIELLNVIQQLQGLPLSLMLLSPGHTPNWDLVSDIVNQTSRVHRTPKHCKYRYEAVIVPREEGKLIESPKKQKKTKNPLKASTKNLRTSQLYTNDKNSSFSKLLKVKYDNIKTAYLKKAPQLKQMLVNPTLRNPKHAAILSDFGVTNYESPPTPQEVAARRVEKMKEKQKGASNNLTELVQQQQQHQSATIPSQINPTQSPTTAIIVQQQTPQQQQSNVQSVTTLVQSPQIQGQRSTINISHQQSPQIVKAIVAASPQQPSLIASNVQHMSNSQAQQIQHVQAIQQQQQQQNIIVTQSPVSVVLTSPISVMTSVPQQIQPQIVSIQQTVIPSSSAIASQSTGSIVQSVTSQQQGTGQVVSVSQLGSVGTVFTTSCLPTNATVATLSTSSLRGQRIVTAPGLQEVVLHQRPNNQSPTVVSVSGITGQAFTQAQLQASQLRLAVSGGQQVTGVVTKGIPVNSVTGKPINQATQSIIFRPQLRQQQLKVIHPGQGGQNIVGPAGTIISGGIVQTASGQTVQLQQQGGQKVSVATVSGSSGTPVQMATGQTKTQFVKQIGGKQTITRQATEGEMLIVKRQLITQPQSQQQQQKTQLINQSQIFTPSSLQIQQAGASGQQIATLVKTSVGAAGGTVGMTLSQIKPGQIKATIPNQGPMRQIQIQQPVAIGQHRKTGKMTQITQVTAKPGTSAGIPTQLIVQNPNKLANTVTVQQIQQVIRQPAGQIVLGKASVGRVIPVTMSSQPRQIQVVSSSSLGGNTIRTHPTQPNMNTHTIKVAPGTTPQQTQAIFSALHQVQRQNASPVRLQTASGSLVALTVQQTLQQSQSGNIVVSTQNTGSVDSSPTNIKEGHLSQVLNDFESEFFVNEFDVIRQKFIFFFLLQFQIDNLLVVSFLCSVHPFIYHFNYLNKIDFRVLFSFGKLLKITLCNLELTFLLRVYKKLLIHFDIKRKSNAYCIIFPSATTKKENGVNADLCFELNKKKYFNERVGRFSMECVKVFRIIFFVFSSTIFSIEMNNLCKTLD</sequence>
<dbReference type="GO" id="GO:0000812">
    <property type="term" value="C:Swr1 complex"/>
    <property type="evidence" value="ECO:0007669"/>
    <property type="project" value="TreeGrafter"/>
</dbReference>
<dbReference type="SMART" id="SM00487">
    <property type="entry name" value="DEXDc"/>
    <property type="match status" value="1"/>
</dbReference>
<dbReference type="InterPro" id="IPR014001">
    <property type="entry name" value="Helicase_ATP-bd"/>
</dbReference>
<dbReference type="Pfam" id="PF07529">
    <property type="entry name" value="HSA"/>
    <property type="match status" value="1"/>
</dbReference>
<dbReference type="GO" id="GO:0003677">
    <property type="term" value="F:DNA binding"/>
    <property type="evidence" value="ECO:0007669"/>
    <property type="project" value="UniProtKB-KW"/>
</dbReference>
<feature type="region of interest" description="Disordered" evidence="14">
    <location>
        <begin position="21"/>
        <end position="47"/>
    </location>
</feature>
<reference evidence="19" key="1">
    <citation type="submission" date="2022-07" db="EMBL/GenBank/DDBJ databases">
        <authorList>
            <person name="Trinca V."/>
            <person name="Uliana J.V.C."/>
            <person name="Torres T.T."/>
            <person name="Ward R.J."/>
            <person name="Monesi N."/>
        </authorList>
    </citation>
    <scope>NUCLEOTIDE SEQUENCE</scope>
    <source>
        <strain evidence="19">HSMRA1968</strain>
        <tissue evidence="19">Whole embryos</tissue>
    </source>
</reference>
<feature type="coiled-coil region" evidence="13">
    <location>
        <begin position="1732"/>
        <end position="1774"/>
    </location>
</feature>
<dbReference type="PANTHER" id="PTHR45685:SF1">
    <property type="entry name" value="HELICASE SRCAP"/>
    <property type="match status" value="1"/>
</dbReference>
<keyword evidence="4" id="KW-0547">Nucleotide-binding</keyword>
<dbReference type="GO" id="GO:0010468">
    <property type="term" value="P:regulation of gene expression"/>
    <property type="evidence" value="ECO:0007669"/>
    <property type="project" value="UniProtKB-ARBA"/>
</dbReference>
<dbReference type="FunFam" id="3.40.50.300:FF:000529">
    <property type="entry name" value="helicase SRCAP isoform X1"/>
    <property type="match status" value="1"/>
</dbReference>
<evidence type="ECO:0000256" key="8">
    <source>
        <dbReference type="ARBA" id="ARBA00022853"/>
    </source>
</evidence>
<evidence type="ECO:0000313" key="19">
    <source>
        <dbReference type="EMBL" id="KAJ6644008.1"/>
    </source>
</evidence>
<evidence type="ECO:0000256" key="9">
    <source>
        <dbReference type="ARBA" id="ARBA00023015"/>
    </source>
</evidence>
<evidence type="ECO:0000256" key="4">
    <source>
        <dbReference type="ARBA" id="ARBA00022741"/>
    </source>
</evidence>
<comment type="subcellular location">
    <subcellularLocation>
        <location evidence="1">Nucleus</location>
    </subcellularLocation>
</comment>
<comment type="similarity">
    <text evidence="2">Belongs to the SNF2/RAD54 helicase family. SWR1 subfamily.</text>
</comment>
<evidence type="ECO:0000259" key="17">
    <source>
        <dbReference type="PROSITE" id="PS51194"/>
    </source>
</evidence>
<dbReference type="GO" id="GO:0016887">
    <property type="term" value="F:ATP hydrolysis activity"/>
    <property type="evidence" value="ECO:0007669"/>
    <property type="project" value="TreeGrafter"/>
</dbReference>
<evidence type="ECO:0000259" key="15">
    <source>
        <dbReference type="PROSITE" id="PS50090"/>
    </source>
</evidence>
<comment type="caution">
    <text evidence="19">The sequence shown here is derived from an EMBL/GenBank/DDBJ whole genome shotgun (WGS) entry which is preliminary data.</text>
</comment>
<dbReference type="InterPro" id="IPR050520">
    <property type="entry name" value="INO80/SWR1_helicase"/>
</dbReference>